<dbReference type="Pfam" id="PF01244">
    <property type="entry name" value="Peptidase_M19"/>
    <property type="match status" value="1"/>
</dbReference>
<reference evidence="1 2" key="1">
    <citation type="submission" date="2018-02" db="EMBL/GenBank/DDBJ databases">
        <title>Complete genome sequencing of Faecalibacterium prausnitzii strains isolated from the human gut.</title>
        <authorList>
            <person name="Fitzgerald B.C."/>
            <person name="Shkoporov A.N."/>
            <person name="Ross P.R."/>
            <person name="Hill C."/>
        </authorList>
    </citation>
    <scope>NUCLEOTIDE SEQUENCE [LARGE SCALE GENOMIC DNA]</scope>
    <source>
        <strain evidence="1 2">APC942/8-14-2</strain>
    </source>
</reference>
<evidence type="ECO:0000313" key="2">
    <source>
        <dbReference type="Proteomes" id="UP000251634"/>
    </source>
</evidence>
<dbReference type="GO" id="GO:0070573">
    <property type="term" value="F:metallodipeptidase activity"/>
    <property type="evidence" value="ECO:0007669"/>
    <property type="project" value="InterPro"/>
</dbReference>
<dbReference type="InterPro" id="IPR008257">
    <property type="entry name" value="Pept_M19"/>
</dbReference>
<evidence type="ECO:0000313" key="1">
    <source>
        <dbReference type="EMBL" id="RAW49218.1"/>
    </source>
</evidence>
<name>A0A329TJZ0_9FIRM</name>
<dbReference type="GO" id="GO:0006508">
    <property type="term" value="P:proteolysis"/>
    <property type="evidence" value="ECO:0007669"/>
    <property type="project" value="InterPro"/>
</dbReference>
<dbReference type="CDD" id="cd01301">
    <property type="entry name" value="rDP_like"/>
    <property type="match status" value="1"/>
</dbReference>
<organism evidence="1 2">
    <name type="scientific">Faecalibacterium prausnitzii</name>
    <dbReference type="NCBI Taxonomy" id="853"/>
    <lineage>
        <taxon>Bacteria</taxon>
        <taxon>Bacillati</taxon>
        <taxon>Bacillota</taxon>
        <taxon>Clostridia</taxon>
        <taxon>Eubacteriales</taxon>
        <taxon>Oscillospiraceae</taxon>
        <taxon>Faecalibacterium</taxon>
    </lineage>
</organism>
<gene>
    <name evidence="1" type="ORF">C4N25_08880</name>
</gene>
<dbReference type="Gene3D" id="3.20.20.140">
    <property type="entry name" value="Metal-dependent hydrolases"/>
    <property type="match status" value="1"/>
</dbReference>
<dbReference type="PANTHER" id="PTHR10443">
    <property type="entry name" value="MICROSOMAL DIPEPTIDASE"/>
    <property type="match status" value="1"/>
</dbReference>
<protein>
    <submittedName>
        <fullName evidence="1">Membrane dipeptidase</fullName>
    </submittedName>
</protein>
<dbReference type="PROSITE" id="PS51365">
    <property type="entry name" value="RENAL_DIPEPTIDASE_2"/>
    <property type="match status" value="1"/>
</dbReference>
<dbReference type="AlphaFoldDB" id="A0A329TJZ0"/>
<sequence length="332" mass="37081">MKVFDLHCDTLSELRYAEEAGQPKSFAENDLQIDLKKLQKGDYMLQCFAAFVNLARPGQDPLVAALEEIDIFKRIMAKYSDFIAPVYQPEDIRKNAEAGKISGMLTIEEGGCCKGSLGVLRLMHELGVRMMTLTWNHENELASPNVVPGADTDTIWPCQPNTKTGLKEKGFEFLAEMERLHIIADVSHLSDKGFWDIAEHSTRPFAASHSNCRALAPHCRNLTDEMIRAMAERGGLVGLNYCSGFLDNQPEESLCRSTVALMAKHAAHFKKVGGIEIIGLGSDFDGIGGELEMDDCSKLPLLAEALRREGFTEDEVERVFYRNAQRFFEDNL</sequence>
<dbReference type="PANTHER" id="PTHR10443:SF12">
    <property type="entry name" value="DIPEPTIDASE"/>
    <property type="match status" value="1"/>
</dbReference>
<dbReference type="EMBL" id="PRKZ01000006">
    <property type="protein sequence ID" value="RAW49218.1"/>
    <property type="molecule type" value="Genomic_DNA"/>
</dbReference>
<proteinExistence type="predicted"/>
<comment type="caution">
    <text evidence="1">The sequence shown here is derived from an EMBL/GenBank/DDBJ whole genome shotgun (WGS) entry which is preliminary data.</text>
</comment>
<dbReference type="SUPFAM" id="SSF51556">
    <property type="entry name" value="Metallo-dependent hydrolases"/>
    <property type="match status" value="1"/>
</dbReference>
<dbReference type="Proteomes" id="UP000251634">
    <property type="component" value="Unassembled WGS sequence"/>
</dbReference>
<accession>A0A329TJZ0</accession>
<dbReference type="InterPro" id="IPR032466">
    <property type="entry name" value="Metal_Hydrolase"/>
</dbReference>